<accession>A0A5C8ZL55</accession>
<evidence type="ECO:0000256" key="9">
    <source>
        <dbReference type="PIRNR" id="PIRNR006171"/>
    </source>
</evidence>
<keyword evidence="7 9" id="KW-0010">Activator</keyword>
<feature type="modified residue" description="4-aspartylphosphate" evidence="10">
    <location>
        <position position="63"/>
    </location>
</feature>
<dbReference type="AlphaFoldDB" id="A0A5C8ZL55"/>
<dbReference type="EMBL" id="VKAC01000001">
    <property type="protein sequence ID" value="TXR57869.1"/>
    <property type="molecule type" value="Genomic_DNA"/>
</dbReference>
<dbReference type="Pfam" id="PF00072">
    <property type="entry name" value="Response_reg"/>
    <property type="match status" value="1"/>
</dbReference>
<dbReference type="InterPro" id="IPR001789">
    <property type="entry name" value="Sig_transdc_resp-reg_receiver"/>
</dbReference>
<protein>
    <recommendedName>
        <fullName evidence="9">Transcriptional regulatory protein</fullName>
    </recommendedName>
</protein>
<dbReference type="InterPro" id="IPR011006">
    <property type="entry name" value="CheY-like_superfamily"/>
</dbReference>
<evidence type="ECO:0000256" key="3">
    <source>
        <dbReference type="ARBA" id="ARBA00022553"/>
    </source>
</evidence>
<dbReference type="Proteomes" id="UP000321234">
    <property type="component" value="Unassembled WGS sequence"/>
</dbReference>
<evidence type="ECO:0000256" key="1">
    <source>
        <dbReference type="ARBA" id="ARBA00004496"/>
    </source>
</evidence>
<dbReference type="SUPFAM" id="SSF52172">
    <property type="entry name" value="CheY-like"/>
    <property type="match status" value="1"/>
</dbReference>
<dbReference type="OrthoDB" id="7187989at2"/>
<evidence type="ECO:0000313" key="12">
    <source>
        <dbReference type="EMBL" id="TXR57869.1"/>
    </source>
</evidence>
<dbReference type="GO" id="GO:0005737">
    <property type="term" value="C:cytoplasm"/>
    <property type="evidence" value="ECO:0007669"/>
    <property type="project" value="UniProtKB-SubCell"/>
</dbReference>
<organism evidence="12 13">
    <name type="scientific">Quadrisphaera setariae</name>
    <dbReference type="NCBI Taxonomy" id="2593304"/>
    <lineage>
        <taxon>Bacteria</taxon>
        <taxon>Bacillati</taxon>
        <taxon>Actinomycetota</taxon>
        <taxon>Actinomycetes</taxon>
        <taxon>Kineosporiales</taxon>
        <taxon>Kineosporiaceae</taxon>
        <taxon>Quadrisphaera</taxon>
    </lineage>
</organism>
<gene>
    <name evidence="12" type="ORF">FMM08_01065</name>
</gene>
<comment type="subcellular location">
    <subcellularLocation>
        <location evidence="1 9">Cytoplasm</location>
    </subcellularLocation>
</comment>
<proteinExistence type="predicted"/>
<keyword evidence="3 10" id="KW-0597">Phosphoprotein</keyword>
<feature type="domain" description="Response regulatory" evidence="11">
    <location>
        <begin position="12"/>
        <end position="128"/>
    </location>
</feature>
<evidence type="ECO:0000256" key="4">
    <source>
        <dbReference type="ARBA" id="ARBA00023012"/>
    </source>
</evidence>
<evidence type="ECO:0000256" key="7">
    <source>
        <dbReference type="ARBA" id="ARBA00023159"/>
    </source>
</evidence>
<dbReference type="Pfam" id="PF09339">
    <property type="entry name" value="HTH_IclR"/>
    <property type="match status" value="1"/>
</dbReference>
<keyword evidence="13" id="KW-1185">Reference proteome</keyword>
<keyword evidence="8 9" id="KW-0804">Transcription</keyword>
<dbReference type="PANTHER" id="PTHR45526:SF1">
    <property type="entry name" value="TRANSCRIPTIONAL REGULATORY PROTEIN DCUR-RELATED"/>
    <property type="match status" value="1"/>
</dbReference>
<comment type="caution">
    <text evidence="12">The sequence shown here is derived from an EMBL/GenBank/DDBJ whole genome shotgun (WGS) entry which is preliminary data.</text>
</comment>
<reference evidence="12 13" key="1">
    <citation type="submission" date="2019-07" db="EMBL/GenBank/DDBJ databases">
        <title>Quadrisphaera sp. strain DD2A genome sequencing and assembly.</title>
        <authorList>
            <person name="Kim I."/>
        </authorList>
    </citation>
    <scope>NUCLEOTIDE SEQUENCE [LARGE SCALE GENOMIC DNA]</scope>
    <source>
        <strain evidence="12 13">DD2A</strain>
    </source>
</reference>
<keyword evidence="6 9" id="KW-0238">DNA-binding</keyword>
<name>A0A5C8ZL55_9ACTN</name>
<dbReference type="InterPro" id="IPR051271">
    <property type="entry name" value="2C-system_Tx_regulators"/>
</dbReference>
<dbReference type="PROSITE" id="PS50110">
    <property type="entry name" value="RESPONSE_REGULATORY"/>
    <property type="match status" value="1"/>
</dbReference>
<evidence type="ECO:0000256" key="6">
    <source>
        <dbReference type="ARBA" id="ARBA00023125"/>
    </source>
</evidence>
<dbReference type="PANTHER" id="PTHR45526">
    <property type="entry name" value="TRANSCRIPTIONAL REGULATORY PROTEIN DPIA"/>
    <property type="match status" value="1"/>
</dbReference>
<dbReference type="GO" id="GO:0003700">
    <property type="term" value="F:DNA-binding transcription factor activity"/>
    <property type="evidence" value="ECO:0007669"/>
    <property type="project" value="InterPro"/>
</dbReference>
<evidence type="ECO:0000256" key="2">
    <source>
        <dbReference type="ARBA" id="ARBA00022490"/>
    </source>
</evidence>
<dbReference type="InterPro" id="IPR005471">
    <property type="entry name" value="Tscrpt_reg_IclR_N"/>
</dbReference>
<evidence type="ECO:0000256" key="8">
    <source>
        <dbReference type="ARBA" id="ARBA00023163"/>
    </source>
</evidence>
<dbReference type="SMART" id="SM00448">
    <property type="entry name" value="REC"/>
    <property type="match status" value="1"/>
</dbReference>
<dbReference type="GO" id="GO:0000156">
    <property type="term" value="F:phosphorelay response regulator activity"/>
    <property type="evidence" value="ECO:0007669"/>
    <property type="project" value="TreeGrafter"/>
</dbReference>
<evidence type="ECO:0000256" key="10">
    <source>
        <dbReference type="PROSITE-ProRule" id="PRU00169"/>
    </source>
</evidence>
<dbReference type="PIRSF" id="PIRSF006171">
    <property type="entry name" value="RR_citrat_malat"/>
    <property type="match status" value="1"/>
</dbReference>
<keyword evidence="4 9" id="KW-0902">Two-component regulatory system</keyword>
<dbReference type="RefSeq" id="WP_147924480.1">
    <property type="nucleotide sequence ID" value="NZ_VKAC01000001.1"/>
</dbReference>
<dbReference type="GO" id="GO:0003677">
    <property type="term" value="F:DNA binding"/>
    <property type="evidence" value="ECO:0007669"/>
    <property type="project" value="UniProtKB-KW"/>
</dbReference>
<keyword evidence="2 9" id="KW-0963">Cytoplasm</keyword>
<keyword evidence="5 9" id="KW-0805">Transcription regulation</keyword>
<dbReference type="Gene3D" id="3.40.50.2300">
    <property type="match status" value="1"/>
</dbReference>
<dbReference type="InterPro" id="IPR024187">
    <property type="entry name" value="Sig_transdc_resp-reg_cit/mal"/>
</dbReference>
<sequence>MSGDLDPPATVRVLVVDDDVAVASLHQAYVGTVPGFACVGVVHRGADALRAVESLAPDLVLLDVHLPDVPGTEVLRALRAGGSDVDVVVVTAARELEVVRTSMAGGVVDYLVKPFSLALFTERMQAYAAHRRALARTGATGGLGQDDVDRLLHPAGAAVSAPRTPEQLPKGLSHRSLELVVQVLRSATEPDLSAGEVAARCGMARVSARRYLEHLEQTGRAVVRPRYGVAGRPENGYAWVPR</sequence>
<evidence type="ECO:0000313" key="13">
    <source>
        <dbReference type="Proteomes" id="UP000321234"/>
    </source>
</evidence>
<evidence type="ECO:0000259" key="11">
    <source>
        <dbReference type="PROSITE" id="PS50110"/>
    </source>
</evidence>
<evidence type="ECO:0000256" key="5">
    <source>
        <dbReference type="ARBA" id="ARBA00023015"/>
    </source>
</evidence>